<evidence type="ECO:0000256" key="1">
    <source>
        <dbReference type="ARBA" id="ARBA00004114"/>
    </source>
</evidence>
<keyword evidence="10" id="KW-1185">Reference proteome</keyword>
<evidence type="ECO:0000256" key="4">
    <source>
        <dbReference type="ARBA" id="ARBA00022490"/>
    </source>
</evidence>
<name>A0A8M1KF44_CLUHA</name>
<evidence type="ECO:0000256" key="9">
    <source>
        <dbReference type="SAM" id="MobiDB-lite"/>
    </source>
</evidence>
<dbReference type="GO" id="GO:0005813">
    <property type="term" value="C:centrosome"/>
    <property type="evidence" value="ECO:0007669"/>
    <property type="project" value="TreeGrafter"/>
</dbReference>
<feature type="compositionally biased region" description="Low complexity" evidence="9">
    <location>
        <begin position="211"/>
        <end position="223"/>
    </location>
</feature>
<dbReference type="GO" id="GO:1902018">
    <property type="term" value="P:negative regulation of cilium assembly"/>
    <property type="evidence" value="ECO:0007669"/>
    <property type="project" value="TreeGrafter"/>
</dbReference>
<feature type="compositionally biased region" description="Basic and acidic residues" evidence="9">
    <location>
        <begin position="487"/>
        <end position="512"/>
    </location>
</feature>
<gene>
    <name evidence="11 12 13" type="primary">LOC122130296</name>
</gene>
<comment type="subcellular location">
    <subcellularLocation>
        <location evidence="2">Cell projection</location>
        <location evidence="2">Cilium</location>
    </subcellularLocation>
    <subcellularLocation>
        <location evidence="1">Cytoplasm</location>
        <location evidence="1">Cytoskeleton</location>
        <location evidence="1">Microtubule organizing center</location>
        <location evidence="1">Centrosome</location>
        <location evidence="1">Centriole</location>
    </subcellularLocation>
</comment>
<evidence type="ECO:0000256" key="6">
    <source>
        <dbReference type="ARBA" id="ARBA00023212"/>
    </source>
</evidence>
<feature type="region of interest" description="Disordered" evidence="9">
    <location>
        <begin position="207"/>
        <end position="236"/>
    </location>
</feature>
<reference evidence="11 12" key="1">
    <citation type="submission" date="2025-04" db="UniProtKB">
        <authorList>
            <consortium name="RefSeq"/>
        </authorList>
    </citation>
    <scope>IDENTIFICATION</scope>
</reference>
<dbReference type="RefSeq" id="XP_042560917.1">
    <property type="nucleotide sequence ID" value="XM_042704983.1"/>
</dbReference>
<keyword evidence="5 8" id="KW-0175">Coiled coil</keyword>
<protein>
    <submittedName>
        <fullName evidence="11 12">Outer dense fiber protein 2-like isoform X1</fullName>
    </submittedName>
</protein>
<keyword evidence="4" id="KW-0963">Cytoplasm</keyword>
<dbReference type="PANTHER" id="PTHR23162:SF7">
    <property type="entry name" value="PROTEIN BCAP"/>
    <property type="match status" value="1"/>
</dbReference>
<comment type="similarity">
    <text evidence="3">Belongs to the ODF2 family.</text>
</comment>
<evidence type="ECO:0000256" key="3">
    <source>
        <dbReference type="ARBA" id="ARBA00009316"/>
    </source>
</evidence>
<dbReference type="GO" id="GO:0036064">
    <property type="term" value="C:ciliary basal body"/>
    <property type="evidence" value="ECO:0007669"/>
    <property type="project" value="TreeGrafter"/>
</dbReference>
<evidence type="ECO:0000256" key="8">
    <source>
        <dbReference type="SAM" id="Coils"/>
    </source>
</evidence>
<dbReference type="PANTHER" id="PTHR23162">
    <property type="entry name" value="OUTER DENSE FIBER OF SPERM TAILS 2"/>
    <property type="match status" value="1"/>
</dbReference>
<dbReference type="GeneTree" id="ENSGT00530000063497"/>
<dbReference type="AlphaFoldDB" id="A0A8M1KF44"/>
<dbReference type="RefSeq" id="XP_042560916.1">
    <property type="nucleotide sequence ID" value="XM_042704982.1"/>
</dbReference>
<sequence length="702" mass="80632">MTDLQDHGDESSYEVPGGMRPLSTDDAFRESSLYSRATRSDLPLSTGDMDVASDTDSGSRGQRPYYSRLSEGKSSYDDFVSSDKGLLLKTLIDAESAANSAAIQLVSFKDILDEDFGDSRCSSDLRMSRQRGLLLDKLEVFKRINKSVRQQLKELQDQEACRLDTDRQIDVLLKRLTQTESENQHLKSSLSEKERRVEDLMSLRKKEMENTESVVQQSRSVESTRAHLQNQLRSKEADNNRLTVQFRGVERTVTEQKLEIDDLKSQINAVFEKASQEKDALKRATRAQKQRAERFEVAVGKCYDQLREKDVKLAETRAERDTWKTQQEQITEEKGHLDTEIAILREQIASMTAELMKEKDSASAANEVLLKKVEKLSTENGEFGLENATLKASIAEFEYKLEHSLSIYEENSTRSQERKCQLDQYQIQIAELQTEVTDLRIKLESALKEKENIIEGGHAEVAEAREQLEGRVLELEACPELLSATEQRLEDSQDNLRRSERKQAEKDEALRQQQLKAERQLEKLKSSVEMKDSINEANSQLQEKMESLQKHLEEAHTDNRELVHRLAAQEEALHYSSRQLEQRSAECQALTRQLETALTDVRLQVSKVKEKTSARDVSLQARIQEMEAEKSRRVNELRQLKQSKISSEKQYELRLKDLQLSLDQSESHKQSIQNYVDFLKNSYSTMFDEGLPSSFGSSYFLK</sequence>
<evidence type="ECO:0000313" key="13">
    <source>
        <dbReference type="RefSeq" id="XP_042560918.1"/>
    </source>
</evidence>
<feature type="region of interest" description="Disordered" evidence="9">
    <location>
        <begin position="486"/>
        <end position="512"/>
    </location>
</feature>
<accession>A0A8M1KF44</accession>
<dbReference type="OrthoDB" id="9948429at2759"/>
<feature type="coiled-coil region" evidence="8">
    <location>
        <begin position="609"/>
        <end position="668"/>
    </location>
</feature>
<evidence type="ECO:0000256" key="7">
    <source>
        <dbReference type="ARBA" id="ARBA00023273"/>
    </source>
</evidence>
<proteinExistence type="inferred from homology"/>
<dbReference type="RefSeq" id="XP_042560918.1">
    <property type="nucleotide sequence ID" value="XM_042704984.1"/>
</dbReference>
<dbReference type="GO" id="GO:0005814">
    <property type="term" value="C:centriole"/>
    <property type="evidence" value="ECO:0007669"/>
    <property type="project" value="UniProtKB-SubCell"/>
</dbReference>
<evidence type="ECO:0000313" key="11">
    <source>
        <dbReference type="RefSeq" id="XP_042560916.1"/>
    </source>
</evidence>
<evidence type="ECO:0000256" key="2">
    <source>
        <dbReference type="ARBA" id="ARBA00004138"/>
    </source>
</evidence>
<feature type="compositionally biased region" description="Basic and acidic residues" evidence="9">
    <location>
        <begin position="1"/>
        <end position="10"/>
    </location>
</feature>
<keyword evidence="7" id="KW-0966">Cell projection</keyword>
<dbReference type="KEGG" id="char:122130296"/>
<dbReference type="GeneID" id="122130296"/>
<organism evidence="10 13">
    <name type="scientific">Clupea harengus</name>
    <name type="common">Atlantic herring</name>
    <dbReference type="NCBI Taxonomy" id="7950"/>
    <lineage>
        <taxon>Eukaryota</taxon>
        <taxon>Metazoa</taxon>
        <taxon>Chordata</taxon>
        <taxon>Craniata</taxon>
        <taxon>Vertebrata</taxon>
        <taxon>Euteleostomi</taxon>
        <taxon>Actinopterygii</taxon>
        <taxon>Neopterygii</taxon>
        <taxon>Teleostei</taxon>
        <taxon>Clupei</taxon>
        <taxon>Clupeiformes</taxon>
        <taxon>Clupeoidei</taxon>
        <taxon>Clupeidae</taxon>
        <taxon>Clupea</taxon>
    </lineage>
</organism>
<feature type="region of interest" description="Disordered" evidence="9">
    <location>
        <begin position="1"/>
        <end position="67"/>
    </location>
</feature>
<evidence type="ECO:0000313" key="10">
    <source>
        <dbReference type="Proteomes" id="UP000515152"/>
    </source>
</evidence>
<dbReference type="InterPro" id="IPR026099">
    <property type="entry name" value="Odf2-rel"/>
</dbReference>
<keyword evidence="6" id="KW-0206">Cytoskeleton</keyword>
<evidence type="ECO:0000313" key="12">
    <source>
        <dbReference type="RefSeq" id="XP_042560917.1"/>
    </source>
</evidence>
<evidence type="ECO:0000256" key="5">
    <source>
        <dbReference type="ARBA" id="ARBA00023054"/>
    </source>
</evidence>
<dbReference type="Proteomes" id="UP000515152">
    <property type="component" value="Unplaced"/>
</dbReference>